<dbReference type="AlphaFoldDB" id="A0A9D1NI93"/>
<gene>
    <name evidence="2" type="ORF">IAC74_05600</name>
</gene>
<dbReference type="InterPro" id="IPR020988">
    <property type="entry name" value="Pept_U32_collagenase"/>
</dbReference>
<dbReference type="Pfam" id="PF12392">
    <property type="entry name" value="DUF3656"/>
    <property type="match status" value="1"/>
</dbReference>
<evidence type="ECO:0000259" key="1">
    <source>
        <dbReference type="Pfam" id="PF12392"/>
    </source>
</evidence>
<accession>A0A9D1NI93</accession>
<comment type="caution">
    <text evidence="2">The sequence shown here is derived from an EMBL/GenBank/DDBJ whole genome shotgun (WGS) entry which is preliminary data.</text>
</comment>
<proteinExistence type="predicted"/>
<dbReference type="PANTHER" id="PTHR30217:SF10">
    <property type="entry name" value="23S RRNA 5-HYDROXYCYTIDINE C2501 SYNTHASE"/>
    <property type="match status" value="1"/>
</dbReference>
<dbReference type="Pfam" id="PF01136">
    <property type="entry name" value="Peptidase_U32"/>
    <property type="match status" value="2"/>
</dbReference>
<feature type="domain" description="Peptidase U32 collagenase" evidence="1">
    <location>
        <begin position="316"/>
        <end position="425"/>
    </location>
</feature>
<dbReference type="InterPro" id="IPR001539">
    <property type="entry name" value="Peptidase_U32"/>
</dbReference>
<dbReference type="PANTHER" id="PTHR30217">
    <property type="entry name" value="PEPTIDASE U32 FAMILY"/>
    <property type="match status" value="1"/>
</dbReference>
<dbReference type="InterPro" id="IPR051454">
    <property type="entry name" value="RNA/ubiquinone_mod_enzymes"/>
</dbReference>
<sequence>MRKEIKTELLSPAGSWDALAAAVQSGADAVYLGGTEFSARAGAENFDRERLMEAVRYCHIRGVKVFVTLNTLLKQSEVQSALDFAVFLHEQAGADGLIIQDIGLAGLLRRAVPGLRLHASTQMSVHSIAGAEKLRQLGFKRVVLARELSVKQIAEIKRAVDIELEIFVHGAICQCYSGQCLMSSILGGRSGNRGRCAQPCRLPYELKDPAGKPVKKGYLLSPKDMCLIDHLQEIKQAGIDSLKIEGRLKRPEYVAAVTGIYRKYLDSGKRPEQKDRQALLNAFNRSGFTDGYYTGKLGGPMMSYASPSNVSPETFEPEIKQRFASNANFRLVPVRAECEIRRGKEMQMMLTDADGNTVTAFGEIPQSAVDHTITWERAYAQLSKFGSVPFRLTGLKLQLEDGLSVPISALNALRRTACEKLMECRCTVKTAGNEAASIGYIISPGDSREELCVSVRTLEQARAVLQIEPDKLYVPLYIVDKLSAFTGKTEIITSLPAIVENDKEILYERVPTKGVLCSSPGAAARLEGRHTVYGDWRLNVYNSFAAHFCRENGFARVTLSPELNLHEIAALGGVAGESEVIAYGRLPLMVMKNCVIRACSGACGKGEGGYRLVDRRKQEFPLLCEPDSCTNILLNAVPLYMADKLADLRRCGVKKIRLCFTNEPAHTCERIAGEYRRAMCGEAVQNSFAENTFTRGHFYRGVK</sequence>
<dbReference type="EMBL" id="DVOF01000162">
    <property type="protein sequence ID" value="HIV03031.1"/>
    <property type="molecule type" value="Genomic_DNA"/>
</dbReference>
<reference evidence="2" key="2">
    <citation type="journal article" date="2021" name="PeerJ">
        <title>Extensive microbial diversity within the chicken gut microbiome revealed by metagenomics and culture.</title>
        <authorList>
            <person name="Gilroy R."/>
            <person name="Ravi A."/>
            <person name="Getino M."/>
            <person name="Pursley I."/>
            <person name="Horton D.L."/>
            <person name="Alikhan N.F."/>
            <person name="Baker D."/>
            <person name="Gharbi K."/>
            <person name="Hall N."/>
            <person name="Watson M."/>
            <person name="Adriaenssens E.M."/>
            <person name="Foster-Nyarko E."/>
            <person name="Jarju S."/>
            <person name="Secka A."/>
            <person name="Antonio M."/>
            <person name="Oren A."/>
            <person name="Chaudhuri R.R."/>
            <person name="La Ragione R."/>
            <person name="Hildebrand F."/>
            <person name="Pallen M.J."/>
        </authorList>
    </citation>
    <scope>NUCLEOTIDE SEQUENCE</scope>
    <source>
        <strain evidence="2">4920</strain>
    </source>
</reference>
<dbReference type="PROSITE" id="PS01276">
    <property type="entry name" value="PEPTIDASE_U32"/>
    <property type="match status" value="1"/>
</dbReference>
<protein>
    <submittedName>
        <fullName evidence="2">U32 family peptidase</fullName>
    </submittedName>
</protein>
<dbReference type="Proteomes" id="UP000886743">
    <property type="component" value="Unassembled WGS sequence"/>
</dbReference>
<organism evidence="2 3">
    <name type="scientific">Candidatus Aphodoplasma excrementigallinarum</name>
    <dbReference type="NCBI Taxonomy" id="2840673"/>
    <lineage>
        <taxon>Bacteria</taxon>
        <taxon>Bacillati</taxon>
        <taxon>Bacillota</taxon>
        <taxon>Clostridia</taxon>
        <taxon>Eubacteriales</taxon>
        <taxon>Candidatus Aphodoplasma</taxon>
    </lineage>
</organism>
<evidence type="ECO:0000313" key="2">
    <source>
        <dbReference type="EMBL" id="HIV03031.1"/>
    </source>
</evidence>
<name>A0A9D1NI93_9FIRM</name>
<reference evidence="2" key="1">
    <citation type="submission" date="2020-10" db="EMBL/GenBank/DDBJ databases">
        <authorList>
            <person name="Gilroy R."/>
        </authorList>
    </citation>
    <scope>NUCLEOTIDE SEQUENCE</scope>
    <source>
        <strain evidence="2">4920</strain>
    </source>
</reference>
<evidence type="ECO:0000313" key="3">
    <source>
        <dbReference type="Proteomes" id="UP000886743"/>
    </source>
</evidence>